<dbReference type="AlphaFoldDB" id="A0A974BS81"/>
<dbReference type="EMBL" id="KV467240">
    <property type="protein sequence ID" value="OCT56986.1"/>
    <property type="molecule type" value="Genomic_DNA"/>
</dbReference>
<dbReference type="GO" id="GO:0005576">
    <property type="term" value="C:extracellular region"/>
    <property type="evidence" value="ECO:0007669"/>
    <property type="project" value="UniProtKB-SubCell"/>
</dbReference>
<reference evidence="4" key="1">
    <citation type="submission" date="2016-05" db="EMBL/GenBank/DDBJ databases">
        <title>WGS assembly of Xenopus laevis.</title>
        <authorList>
            <person name="Session A."/>
            <person name="Uno Y."/>
            <person name="Kwon T."/>
            <person name="Chapman J."/>
            <person name="Toyoda A."/>
            <person name="Takahashi S."/>
            <person name="Fukui A."/>
            <person name="Hikosaka A."/>
            <person name="Putnam N."/>
            <person name="Stites J."/>
            <person name="Van Heeringen S."/>
            <person name="Quigley I."/>
            <person name="Heinz S."/>
            <person name="Hellsten U."/>
            <person name="Lyons J."/>
            <person name="Suzuki A."/>
            <person name="Kondo M."/>
            <person name="Ogino H."/>
            <person name="Ochi H."/>
            <person name="Bogdanovic O."/>
            <person name="Lister R."/>
            <person name="Georgiou G."/>
            <person name="Paranjpe S."/>
            <person name="Van Kruijsbergen I."/>
            <person name="Mozaffari S."/>
            <person name="Shu S."/>
            <person name="Schmutz J."/>
            <person name="Jenkins J."/>
            <person name="Grimwood J."/>
            <person name="Carlson J."/>
            <person name="Mitros T."/>
            <person name="Simakov O."/>
            <person name="Heald R."/>
            <person name="Miller K."/>
            <person name="Haudenschild C."/>
            <person name="Kuroki Y."/>
            <person name="Tanaka T."/>
            <person name="Michiue T."/>
            <person name="Watanabe M."/>
            <person name="Kinoshita T."/>
            <person name="Ohta Y."/>
            <person name="Mawaribuchi S."/>
            <person name="Suzuki Y."/>
            <person name="Haramoto Y."/>
            <person name="Yamamoto T."/>
            <person name="Takagi C."/>
            <person name="Kitzman J."/>
            <person name="Shendure J."/>
            <person name="Nakayama T."/>
            <person name="Izutsu Y."/>
            <person name="Robert J."/>
            <person name="Dichmann D."/>
            <person name="Flajnik M."/>
            <person name="Houston D."/>
            <person name="Marcotte E."/>
            <person name="Wallingford J."/>
            <person name="Ito Y."/>
            <person name="Asashima M."/>
            <person name="Ueno N."/>
            <person name="Matsuda Y."/>
            <person name="Jan Veenstra G."/>
            <person name="Fujiyama A."/>
            <person name="Harland R."/>
            <person name="Taira M."/>
            <person name="Rokhsar D.S."/>
        </authorList>
    </citation>
    <scope>NUCLEOTIDE SEQUENCE</scope>
    <source>
        <strain evidence="4">J</strain>
        <tissue evidence="4">Blood</tissue>
    </source>
</reference>
<accession>A0A974BS81</accession>
<gene>
    <name evidence="4" type="ORF">XELAEV_18004167mg</name>
</gene>
<name>A0A974BS81_XENLA</name>
<keyword evidence="2" id="KW-0964">Secreted</keyword>
<dbReference type="Proteomes" id="UP000694892">
    <property type="component" value="Unassembled WGS sequence"/>
</dbReference>
<dbReference type="PANTHER" id="PTHR20914:SF25">
    <property type="entry name" value="PHOSPHOLIPASE A2 INHIBITOR AND LY6_PLAUR DOMAIN-CONTAINING PROTEIN"/>
    <property type="match status" value="1"/>
</dbReference>
<feature type="domain" description="UPAR/Ly6" evidence="3">
    <location>
        <begin position="101"/>
        <end position="186"/>
    </location>
</feature>
<evidence type="ECO:0000259" key="3">
    <source>
        <dbReference type="SMART" id="SM00134"/>
    </source>
</evidence>
<organism evidence="4">
    <name type="scientific">Xenopus laevis</name>
    <name type="common">African clawed frog</name>
    <dbReference type="NCBI Taxonomy" id="8355"/>
    <lineage>
        <taxon>Eukaryota</taxon>
        <taxon>Metazoa</taxon>
        <taxon>Chordata</taxon>
        <taxon>Craniata</taxon>
        <taxon>Vertebrata</taxon>
        <taxon>Euteleostomi</taxon>
        <taxon>Amphibia</taxon>
        <taxon>Batrachia</taxon>
        <taxon>Anura</taxon>
        <taxon>Pipoidea</taxon>
        <taxon>Pipidae</taxon>
        <taxon>Xenopodinae</taxon>
        <taxon>Xenopus</taxon>
        <taxon>Xenopus</taxon>
    </lineage>
</organism>
<protein>
    <recommendedName>
        <fullName evidence="3">UPAR/Ly6 domain-containing protein</fullName>
    </recommendedName>
</protein>
<proteinExistence type="predicted"/>
<evidence type="ECO:0000256" key="1">
    <source>
        <dbReference type="ARBA" id="ARBA00004613"/>
    </source>
</evidence>
<sequence>MRVKKIQHFAGGEFLAKRNVSNLPKPTRELRCAESVKRENTDPQKHFSRHCGKPENCNIRERSTTLWHEIAFSTTCCNTSDCIPPTPELMPQSNVPIGKVCPACYTIYHTSCEYNYAMQCTGEENSCLILQGIKRKKELTYRCGYSSECKRTGIMRSNGKILFLSTSCCDEDSCIPPQRTIRKALRFILISG</sequence>
<evidence type="ECO:0000256" key="2">
    <source>
        <dbReference type="ARBA" id="ARBA00022525"/>
    </source>
</evidence>
<dbReference type="Gene3D" id="2.10.60.10">
    <property type="entry name" value="CD59"/>
    <property type="match status" value="1"/>
</dbReference>
<dbReference type="SUPFAM" id="SSF57302">
    <property type="entry name" value="Snake toxin-like"/>
    <property type="match status" value="1"/>
</dbReference>
<comment type="subcellular location">
    <subcellularLocation>
        <location evidence="1">Secreted</location>
    </subcellularLocation>
</comment>
<dbReference type="PANTHER" id="PTHR20914">
    <property type="entry name" value="LY6/PLAUR DOMAIN-CONTAINING PROTEIN 8"/>
    <property type="match status" value="1"/>
</dbReference>
<dbReference type="InterPro" id="IPR016054">
    <property type="entry name" value="LY6_UPA_recep-like"/>
</dbReference>
<dbReference type="SMART" id="SM00134">
    <property type="entry name" value="LU"/>
    <property type="match status" value="1"/>
</dbReference>
<evidence type="ECO:0000313" key="4">
    <source>
        <dbReference type="EMBL" id="OCT56986.1"/>
    </source>
</evidence>
<dbReference type="InterPro" id="IPR050918">
    <property type="entry name" value="CNF-like_PLA2_Inhibitor"/>
</dbReference>
<dbReference type="InterPro" id="IPR045860">
    <property type="entry name" value="Snake_toxin-like_sf"/>
</dbReference>